<accession>A0A317X985</accession>
<keyword evidence="3" id="KW-1185">Reference proteome</keyword>
<dbReference type="EMBL" id="MSFK01000003">
    <property type="protein sequence ID" value="PWY95126.1"/>
    <property type="molecule type" value="Genomic_DNA"/>
</dbReference>
<dbReference type="AlphaFoldDB" id="A0A317X985"/>
<proteinExistence type="predicted"/>
<dbReference type="GeneID" id="37112946"/>
<reference evidence="2 3" key="1">
    <citation type="submission" date="2016-12" db="EMBL/GenBank/DDBJ databases">
        <title>The genomes of Aspergillus section Nigri reveals drivers in fungal speciation.</title>
        <authorList>
            <consortium name="DOE Joint Genome Institute"/>
            <person name="Vesth T.C."/>
            <person name="Nybo J."/>
            <person name="Theobald S."/>
            <person name="Brandl J."/>
            <person name="Frisvad J.C."/>
            <person name="Nielsen K.F."/>
            <person name="Lyhne E.K."/>
            <person name="Kogle M.E."/>
            <person name="Kuo A."/>
            <person name="Riley R."/>
            <person name="Clum A."/>
            <person name="Nolan M."/>
            <person name="Lipzen A."/>
            <person name="Salamov A."/>
            <person name="Henrissat B."/>
            <person name="Wiebenga A."/>
            <person name="De Vries R.P."/>
            <person name="Grigoriev I.V."/>
            <person name="Mortensen U.H."/>
            <person name="Andersen M.R."/>
            <person name="Baker S.E."/>
        </authorList>
    </citation>
    <scope>NUCLEOTIDE SEQUENCE [LARGE SCALE GENOMIC DNA]</scope>
    <source>
        <strain evidence="2 3">CBS 115572</strain>
    </source>
</reference>
<dbReference type="RefSeq" id="XP_025471887.1">
    <property type="nucleotide sequence ID" value="XM_025610803.1"/>
</dbReference>
<dbReference type="OrthoDB" id="4506958at2759"/>
<gene>
    <name evidence="2" type="ORF">BO94DRAFT_531027</name>
</gene>
<protein>
    <submittedName>
        <fullName evidence="2">Uncharacterized protein</fullName>
    </submittedName>
</protein>
<evidence type="ECO:0000256" key="1">
    <source>
        <dbReference type="SAM" id="SignalP"/>
    </source>
</evidence>
<feature type="chain" id="PRO_5016263536" evidence="1">
    <location>
        <begin position="24"/>
        <end position="82"/>
    </location>
</feature>
<organism evidence="2 3">
    <name type="scientific">Aspergillus sclerotioniger CBS 115572</name>
    <dbReference type="NCBI Taxonomy" id="1450535"/>
    <lineage>
        <taxon>Eukaryota</taxon>
        <taxon>Fungi</taxon>
        <taxon>Dikarya</taxon>
        <taxon>Ascomycota</taxon>
        <taxon>Pezizomycotina</taxon>
        <taxon>Eurotiomycetes</taxon>
        <taxon>Eurotiomycetidae</taxon>
        <taxon>Eurotiales</taxon>
        <taxon>Aspergillaceae</taxon>
        <taxon>Aspergillus</taxon>
        <taxon>Aspergillus subgen. Circumdati</taxon>
    </lineage>
</organism>
<dbReference type="Proteomes" id="UP000246702">
    <property type="component" value="Unassembled WGS sequence"/>
</dbReference>
<evidence type="ECO:0000313" key="3">
    <source>
        <dbReference type="Proteomes" id="UP000246702"/>
    </source>
</evidence>
<keyword evidence="1" id="KW-0732">Signal</keyword>
<comment type="caution">
    <text evidence="2">The sequence shown here is derived from an EMBL/GenBank/DDBJ whole genome shotgun (WGS) entry which is preliminary data.</text>
</comment>
<evidence type="ECO:0000313" key="2">
    <source>
        <dbReference type="EMBL" id="PWY95126.1"/>
    </source>
</evidence>
<sequence>MFTFRNIFVLFALLGLFIQAGLATPLDTSNAVANVENTVTDNAATAPVDTFNETADDLDDNDVSLPITDELDDALKPVSVSS</sequence>
<name>A0A317X985_9EURO</name>
<feature type="signal peptide" evidence="1">
    <location>
        <begin position="1"/>
        <end position="23"/>
    </location>
</feature>